<dbReference type="Pfam" id="PF01061">
    <property type="entry name" value="ABC2_membrane"/>
    <property type="match status" value="1"/>
</dbReference>
<keyword evidence="3 9" id="KW-0812">Transmembrane</keyword>
<evidence type="ECO:0000256" key="7">
    <source>
        <dbReference type="ARBA" id="ARBA00023136"/>
    </source>
</evidence>
<accession>A0A061IV83</accession>
<evidence type="ECO:0000259" key="10">
    <source>
        <dbReference type="PROSITE" id="PS50893"/>
    </source>
</evidence>
<dbReference type="Pfam" id="PF00005">
    <property type="entry name" value="ABC_tran"/>
    <property type="match status" value="1"/>
</dbReference>
<evidence type="ECO:0000256" key="8">
    <source>
        <dbReference type="SAM" id="MobiDB-lite"/>
    </source>
</evidence>
<feature type="domain" description="ABC transporter" evidence="10">
    <location>
        <begin position="73"/>
        <end position="313"/>
    </location>
</feature>
<feature type="transmembrane region" description="Helical" evidence="9">
    <location>
        <begin position="513"/>
        <end position="534"/>
    </location>
</feature>
<evidence type="ECO:0000256" key="4">
    <source>
        <dbReference type="ARBA" id="ARBA00022741"/>
    </source>
</evidence>
<gene>
    <name evidence="11" type="ORF">TRSC58_06343</name>
</gene>
<sequence length="664" mass="75171">MSCFQPHVAEPPTPCSLLSSEQDEQQAQLNKEYEPQIDNNSVLVPGFFIRESVAQFNAGILQDPVNVRFSVPLSWNNLAYTANGKKILRGLTGTALPSRCLAVMGASGAGKTTFLNAISDRLASSRTLKITGQRQLGDVEYKRRYCRMIGFVAQDDILLPRATPEDSLSFSLRVRRGTNREETNALVEESLKELRLVHCRDTIVGIPGLITGLSGGERKRNSIGVELICDPKIMLLDEPTSGLDSVTSVKIAHLLNTISRTGRTVIYTIHQPTAETLNYFDDIMLLTGGHCAYHGTMAESMAYFESIGYPCPERYTPTDFYMTLLQDPDTSRILIKKWKKYLKHGVRTSHTKAVELNPNPSESVMVQFIETYLDQFRSTSWIQFEELLRRFSVGLSRNRVYLFSQFVQATFFAVIVGLIFINVKDDIPGIQDREGVIFTITMNRAMGQTFLMVNSFMTDKPLYVREQMVGSYSPFMYFLTRNLVEFPMRVFFCLVESSILYWMVGFYRDVGAFFYYFAALALLTEVASGLGFFLSAALDRLIIASSTVPVIVLPLSLAGGLLASTDRLHPYWYWLEKPSFIRQTFILLARNEFKRIEHFQCDGAGKSPNFCRHQPKNGEQVLEHLGFNTEEFSDWAMWISLAILYFLFRILAVIALSVAARTKF</sequence>
<evidence type="ECO:0000256" key="6">
    <source>
        <dbReference type="ARBA" id="ARBA00022989"/>
    </source>
</evidence>
<dbReference type="GO" id="GO:0016887">
    <property type="term" value="F:ATP hydrolysis activity"/>
    <property type="evidence" value="ECO:0007669"/>
    <property type="project" value="InterPro"/>
</dbReference>
<keyword evidence="7 9" id="KW-0472">Membrane</keyword>
<dbReference type="InterPro" id="IPR027417">
    <property type="entry name" value="P-loop_NTPase"/>
</dbReference>
<dbReference type="GO" id="GO:0016020">
    <property type="term" value="C:membrane"/>
    <property type="evidence" value="ECO:0007669"/>
    <property type="project" value="UniProtKB-SubCell"/>
</dbReference>
<dbReference type="InterPro" id="IPR003439">
    <property type="entry name" value="ABC_transporter-like_ATP-bd"/>
</dbReference>
<evidence type="ECO:0000313" key="11">
    <source>
        <dbReference type="EMBL" id="ESL05990.1"/>
    </source>
</evidence>
<organism evidence="11 12">
    <name type="scientific">Trypanosoma rangeli SC58</name>
    <dbReference type="NCBI Taxonomy" id="429131"/>
    <lineage>
        <taxon>Eukaryota</taxon>
        <taxon>Discoba</taxon>
        <taxon>Euglenozoa</taxon>
        <taxon>Kinetoplastea</taxon>
        <taxon>Metakinetoplastina</taxon>
        <taxon>Trypanosomatida</taxon>
        <taxon>Trypanosomatidae</taxon>
        <taxon>Trypanosoma</taxon>
        <taxon>Herpetosoma</taxon>
    </lineage>
</organism>
<dbReference type="SMART" id="SM00382">
    <property type="entry name" value="AAA"/>
    <property type="match status" value="1"/>
</dbReference>
<keyword evidence="6 9" id="KW-1133">Transmembrane helix</keyword>
<dbReference type="AlphaFoldDB" id="A0A061IV83"/>
<dbReference type="PANTHER" id="PTHR48041:SF102">
    <property type="entry name" value="TRANSPORTER, PUTATIVE-RELATED"/>
    <property type="match status" value="1"/>
</dbReference>
<dbReference type="Gene3D" id="3.40.50.300">
    <property type="entry name" value="P-loop containing nucleotide triphosphate hydrolases"/>
    <property type="match status" value="1"/>
</dbReference>
<dbReference type="InterPro" id="IPR050352">
    <property type="entry name" value="ABCG_transporters"/>
</dbReference>
<evidence type="ECO:0000313" key="12">
    <source>
        <dbReference type="Proteomes" id="UP000031737"/>
    </source>
</evidence>
<dbReference type="InterPro" id="IPR043926">
    <property type="entry name" value="ABCG_dom"/>
</dbReference>
<evidence type="ECO:0000256" key="1">
    <source>
        <dbReference type="ARBA" id="ARBA00004141"/>
    </source>
</evidence>
<comment type="caution">
    <text evidence="11">The sequence shown here is derived from an EMBL/GenBank/DDBJ whole genome shotgun (WGS) entry which is preliminary data.</text>
</comment>
<dbReference type="Pfam" id="PF19055">
    <property type="entry name" value="ABC2_membrane_7"/>
    <property type="match status" value="1"/>
</dbReference>
<evidence type="ECO:0000256" key="5">
    <source>
        <dbReference type="ARBA" id="ARBA00022840"/>
    </source>
</evidence>
<dbReference type="Proteomes" id="UP000031737">
    <property type="component" value="Unassembled WGS sequence"/>
</dbReference>
<feature type="compositionally biased region" description="Polar residues" evidence="8">
    <location>
        <begin position="16"/>
        <end position="27"/>
    </location>
</feature>
<dbReference type="PROSITE" id="PS50893">
    <property type="entry name" value="ABC_TRANSPORTER_2"/>
    <property type="match status" value="1"/>
</dbReference>
<dbReference type="InterPro" id="IPR003593">
    <property type="entry name" value="AAA+_ATPase"/>
</dbReference>
<proteinExistence type="predicted"/>
<keyword evidence="2" id="KW-0813">Transport</keyword>
<dbReference type="GO" id="GO:0005524">
    <property type="term" value="F:ATP binding"/>
    <property type="evidence" value="ECO:0007669"/>
    <property type="project" value="UniProtKB-KW"/>
</dbReference>
<feature type="transmembrane region" description="Helical" evidence="9">
    <location>
        <begin position="400"/>
        <end position="423"/>
    </location>
</feature>
<evidence type="ECO:0000256" key="2">
    <source>
        <dbReference type="ARBA" id="ARBA00022448"/>
    </source>
</evidence>
<dbReference type="VEuPathDB" id="TriTrypDB:TRSC58_06343"/>
<evidence type="ECO:0000256" key="3">
    <source>
        <dbReference type="ARBA" id="ARBA00022692"/>
    </source>
</evidence>
<reference evidence="11 12" key="1">
    <citation type="submission" date="2013-07" db="EMBL/GenBank/DDBJ databases">
        <authorList>
            <person name="Stoco P.H."/>
            <person name="Wagner G."/>
            <person name="Gerber A."/>
            <person name="Zaha A."/>
            <person name="Thompson C."/>
            <person name="Bartholomeu D.C."/>
            <person name="Luckemeyer D.D."/>
            <person name="Bahia D."/>
            <person name="Loreto E."/>
            <person name="Prestes E.B."/>
            <person name="Lima F.M."/>
            <person name="Rodrigues-Luiz G."/>
            <person name="Vallejo G.A."/>
            <person name="Filho J.F."/>
            <person name="Monteiro K.M."/>
            <person name="Tyler K.M."/>
            <person name="de Almeida L.G."/>
            <person name="Ortiz M.F."/>
            <person name="Siervo M.A."/>
            <person name="de Moraes M.H."/>
            <person name="Cunha O.L."/>
            <person name="Mendonca-Neto R."/>
            <person name="Silva R."/>
            <person name="Teixeira S.M."/>
            <person name="Murta S.M."/>
            <person name="Sincero T.C."/>
            <person name="Mendes T.A."/>
            <person name="Urmenyi T.P."/>
            <person name="Silva V.G."/>
            <person name="da Rocha W.D."/>
            <person name="Andersson B."/>
            <person name="Romanha A.J."/>
            <person name="Steindel M."/>
            <person name="de Vasconcelos A.T."/>
            <person name="Grisard E.C."/>
        </authorList>
    </citation>
    <scope>NUCLEOTIDE SEQUENCE [LARGE SCALE GENOMIC DNA]</scope>
    <source>
        <strain evidence="11 12">SC58</strain>
    </source>
</reference>
<protein>
    <submittedName>
        <fullName evidence="11">ABC transporter</fullName>
    </submittedName>
</protein>
<dbReference type="EMBL" id="AUPL01006343">
    <property type="protein sequence ID" value="ESL05990.1"/>
    <property type="molecule type" value="Genomic_DNA"/>
</dbReference>
<evidence type="ECO:0000256" key="9">
    <source>
        <dbReference type="SAM" id="Phobius"/>
    </source>
</evidence>
<dbReference type="OrthoDB" id="184675at2759"/>
<dbReference type="SUPFAM" id="SSF52540">
    <property type="entry name" value="P-loop containing nucleoside triphosphate hydrolases"/>
    <property type="match status" value="1"/>
</dbReference>
<dbReference type="PANTHER" id="PTHR48041">
    <property type="entry name" value="ABC TRANSPORTER G FAMILY MEMBER 28"/>
    <property type="match status" value="1"/>
</dbReference>
<keyword evidence="5" id="KW-0067">ATP-binding</keyword>
<keyword evidence="12" id="KW-1185">Reference proteome</keyword>
<feature type="region of interest" description="Disordered" evidence="8">
    <location>
        <begin position="1"/>
        <end position="27"/>
    </location>
</feature>
<dbReference type="InterPro" id="IPR013525">
    <property type="entry name" value="ABC2_TM"/>
</dbReference>
<comment type="subcellular location">
    <subcellularLocation>
        <location evidence="1">Membrane</location>
        <topology evidence="1">Multi-pass membrane protein</topology>
    </subcellularLocation>
</comment>
<dbReference type="FunFam" id="3.40.50.300:FF:001495">
    <property type="entry name" value="ATP-binding cassette protein subfamily G, member 4"/>
    <property type="match status" value="1"/>
</dbReference>
<dbReference type="GO" id="GO:0140359">
    <property type="term" value="F:ABC-type transporter activity"/>
    <property type="evidence" value="ECO:0007669"/>
    <property type="project" value="InterPro"/>
</dbReference>
<feature type="transmembrane region" description="Helical" evidence="9">
    <location>
        <begin position="486"/>
        <end position="507"/>
    </location>
</feature>
<feature type="transmembrane region" description="Helical" evidence="9">
    <location>
        <begin position="635"/>
        <end position="660"/>
    </location>
</feature>
<dbReference type="InterPro" id="IPR017871">
    <property type="entry name" value="ABC_transporter-like_CS"/>
</dbReference>
<dbReference type="PROSITE" id="PS00211">
    <property type="entry name" value="ABC_TRANSPORTER_1"/>
    <property type="match status" value="1"/>
</dbReference>
<keyword evidence="4" id="KW-0547">Nucleotide-binding</keyword>
<feature type="transmembrane region" description="Helical" evidence="9">
    <location>
        <begin position="541"/>
        <end position="563"/>
    </location>
</feature>
<name>A0A061IV83_TRYRA</name>